<evidence type="ECO:0000256" key="6">
    <source>
        <dbReference type="PIRNR" id="PIRNR018267"/>
    </source>
</evidence>
<keyword evidence="2 6" id="KW-0255">Endonuclease</keyword>
<evidence type="ECO:0000313" key="7">
    <source>
        <dbReference type="EMBL" id="VFU08030.1"/>
    </source>
</evidence>
<evidence type="ECO:0000256" key="3">
    <source>
        <dbReference type="ARBA" id="ARBA00022763"/>
    </source>
</evidence>
<dbReference type="PIRSF" id="PIRSF018267">
    <property type="entry name" value="VSR_endonuc"/>
    <property type="match status" value="1"/>
</dbReference>
<dbReference type="GO" id="GO:0004519">
    <property type="term" value="F:endonuclease activity"/>
    <property type="evidence" value="ECO:0007669"/>
    <property type="project" value="UniProtKB-KW"/>
</dbReference>
<dbReference type="Proteomes" id="UP000294360">
    <property type="component" value="Chromosome"/>
</dbReference>
<dbReference type="EC" id="3.1.-.-" evidence="6"/>
<dbReference type="Pfam" id="PF03852">
    <property type="entry name" value="Vsr"/>
    <property type="match status" value="1"/>
</dbReference>
<dbReference type="SUPFAM" id="SSF52980">
    <property type="entry name" value="Restriction endonuclease-like"/>
    <property type="match status" value="1"/>
</dbReference>
<accession>A0A4U8YW19</accession>
<evidence type="ECO:0000256" key="4">
    <source>
        <dbReference type="ARBA" id="ARBA00022801"/>
    </source>
</evidence>
<keyword evidence="5 6" id="KW-0234">DNA repair</keyword>
<sequence>MRAAGPNRLGVAPDAARSAVMRAVKSTDTKPEMIVRSIAHRLGFRFRLHRKNLPGCPDLVFVTRRKAIFVNGCFWHGHDCKRGARMPKANADYWRSKITRNQARDLRVREDLAAAGWDVFTIWECETKDQGLLRQRIVAFLQA</sequence>
<organism evidence="7 8">
    <name type="scientific">Methylocella tundrae</name>
    <dbReference type="NCBI Taxonomy" id="227605"/>
    <lineage>
        <taxon>Bacteria</taxon>
        <taxon>Pseudomonadati</taxon>
        <taxon>Pseudomonadota</taxon>
        <taxon>Alphaproteobacteria</taxon>
        <taxon>Hyphomicrobiales</taxon>
        <taxon>Beijerinckiaceae</taxon>
        <taxon>Methylocella</taxon>
    </lineage>
</organism>
<proteinExistence type="inferred from homology"/>
<evidence type="ECO:0000256" key="1">
    <source>
        <dbReference type="ARBA" id="ARBA00022722"/>
    </source>
</evidence>
<dbReference type="RefSeq" id="WP_341264321.1">
    <property type="nucleotide sequence ID" value="NZ_LR536450.1"/>
</dbReference>
<protein>
    <recommendedName>
        <fullName evidence="6">Very short patch repair endonuclease</fullName>
        <ecNumber evidence="6">3.1.-.-</ecNumber>
    </recommendedName>
</protein>
<dbReference type="GO" id="GO:0006298">
    <property type="term" value="P:mismatch repair"/>
    <property type="evidence" value="ECO:0007669"/>
    <property type="project" value="UniProtKB-UniRule"/>
</dbReference>
<dbReference type="CDD" id="cd00221">
    <property type="entry name" value="Vsr"/>
    <property type="match status" value="1"/>
</dbReference>
<dbReference type="InterPro" id="IPR004603">
    <property type="entry name" value="DNA_mismatch_endonuc_vsr"/>
</dbReference>
<dbReference type="AlphaFoldDB" id="A0A4U8YW19"/>
<reference evidence="7 8" key="1">
    <citation type="submission" date="2019-03" db="EMBL/GenBank/DDBJ databases">
        <authorList>
            <person name="Kox A.R. M."/>
        </authorList>
    </citation>
    <scope>NUCLEOTIDE SEQUENCE [LARGE SCALE GENOMIC DNA]</scope>
    <source>
        <strain evidence="7">MTUNDRAET4 annotated genome</strain>
    </source>
</reference>
<dbReference type="EMBL" id="LR536450">
    <property type="protein sequence ID" value="VFU08030.1"/>
    <property type="molecule type" value="Genomic_DNA"/>
</dbReference>
<comment type="function">
    <text evidence="6">May nick specific sequences that contain T:G mispairs resulting from m5C-deamination.</text>
</comment>
<dbReference type="InterPro" id="IPR011335">
    <property type="entry name" value="Restrct_endonuc-II-like"/>
</dbReference>
<dbReference type="NCBIfam" id="TIGR00632">
    <property type="entry name" value="vsr"/>
    <property type="match status" value="1"/>
</dbReference>
<keyword evidence="3 6" id="KW-0227">DNA damage</keyword>
<keyword evidence="1 6" id="KW-0540">Nuclease</keyword>
<comment type="similarity">
    <text evidence="6">Belongs to the vsr family.</text>
</comment>
<evidence type="ECO:0000256" key="2">
    <source>
        <dbReference type="ARBA" id="ARBA00022759"/>
    </source>
</evidence>
<keyword evidence="4 6" id="KW-0378">Hydrolase</keyword>
<evidence type="ECO:0000313" key="8">
    <source>
        <dbReference type="Proteomes" id="UP000294360"/>
    </source>
</evidence>
<dbReference type="GO" id="GO:0016787">
    <property type="term" value="F:hydrolase activity"/>
    <property type="evidence" value="ECO:0007669"/>
    <property type="project" value="UniProtKB-KW"/>
</dbReference>
<name>A0A4U8YW19_METTU</name>
<dbReference type="REBASE" id="306453">
    <property type="entry name" value="V.MtuAET4ORF1138P"/>
</dbReference>
<gene>
    <name evidence="7" type="primary">vsr</name>
    <name evidence="7" type="ORF">MTUNDRAET4_1137</name>
</gene>
<dbReference type="KEGG" id="mtun:MTUNDRAET4_1137"/>
<evidence type="ECO:0000256" key="5">
    <source>
        <dbReference type="ARBA" id="ARBA00023204"/>
    </source>
</evidence>
<dbReference type="Gene3D" id="3.40.960.10">
    <property type="entry name" value="VSR Endonuclease"/>
    <property type="match status" value="1"/>
</dbReference>